<dbReference type="Pfam" id="PF19662">
    <property type="entry name" value="DUF6165"/>
    <property type="match status" value="1"/>
</dbReference>
<accession>A0A411HIE6</accession>
<name>A0A411HIE6_9GAMM</name>
<evidence type="ECO:0000313" key="2">
    <source>
        <dbReference type="Proteomes" id="UP000291562"/>
    </source>
</evidence>
<reference evidence="1 2" key="1">
    <citation type="submission" date="2019-01" db="EMBL/GenBank/DDBJ databases">
        <title>Pseudolysobacter antarctica gen. nov., sp. nov., isolated from Fildes Peninsula, Antarctica.</title>
        <authorList>
            <person name="Wei Z."/>
            <person name="Peng F."/>
        </authorList>
    </citation>
    <scope>NUCLEOTIDE SEQUENCE [LARGE SCALE GENOMIC DNA]</scope>
    <source>
        <strain evidence="1 2">AQ6-296</strain>
    </source>
</reference>
<keyword evidence="2" id="KW-1185">Reference proteome</keyword>
<dbReference type="KEGG" id="xbc:ELE36_07830"/>
<dbReference type="OrthoDB" id="9155693at2"/>
<dbReference type="AlphaFoldDB" id="A0A411HIE6"/>
<dbReference type="InterPro" id="IPR046163">
    <property type="entry name" value="DUF6165"/>
</dbReference>
<dbReference type="Proteomes" id="UP000291562">
    <property type="component" value="Chromosome"/>
</dbReference>
<dbReference type="RefSeq" id="WP_129832537.1">
    <property type="nucleotide sequence ID" value="NZ_CP035704.1"/>
</dbReference>
<protein>
    <submittedName>
        <fullName evidence="1">Uncharacterized protein</fullName>
    </submittedName>
</protein>
<organism evidence="1 2">
    <name type="scientific">Pseudolysobacter antarcticus</name>
    <dbReference type="NCBI Taxonomy" id="2511995"/>
    <lineage>
        <taxon>Bacteria</taxon>
        <taxon>Pseudomonadati</taxon>
        <taxon>Pseudomonadota</taxon>
        <taxon>Gammaproteobacteria</taxon>
        <taxon>Lysobacterales</taxon>
        <taxon>Rhodanobacteraceae</taxon>
        <taxon>Pseudolysobacter</taxon>
    </lineage>
</organism>
<sequence>MSEISTPVSFGELIDKLTILEIKAARITDAAKLANVRVELNMLDTTWNAAAASRIDITAQRTRLKAVNEKLWDIEDHIRLKEKAQAFDAEFIALARAVYFENDDRAAIKREINQLLGSTLVEEKSYADYRQA</sequence>
<dbReference type="EMBL" id="CP035704">
    <property type="protein sequence ID" value="QBB70278.1"/>
    <property type="molecule type" value="Genomic_DNA"/>
</dbReference>
<proteinExistence type="predicted"/>
<evidence type="ECO:0000313" key="1">
    <source>
        <dbReference type="EMBL" id="QBB70278.1"/>
    </source>
</evidence>
<gene>
    <name evidence="1" type="ORF">ELE36_07830</name>
</gene>